<gene>
    <name evidence="2" type="ORF">SDC9_34465</name>
</gene>
<dbReference type="AlphaFoldDB" id="A0A644VCL4"/>
<dbReference type="EMBL" id="VSSQ01000257">
    <property type="protein sequence ID" value="MPL88442.1"/>
    <property type="molecule type" value="Genomic_DNA"/>
</dbReference>
<protein>
    <submittedName>
        <fullName evidence="2">Uncharacterized protein</fullName>
    </submittedName>
</protein>
<accession>A0A644VCL4</accession>
<name>A0A644VCL4_9ZZZZ</name>
<sequence>MPQPCHHLGIGDGSAAETEHRQHRNRQRAPHSALRAIAGEEHLDRAVDRALDMARAAAFGDAEDHPRMDVGLAQLDELIGGKVEILDRKFAALDRAFQVGHQPVAQQQRPGLIELGAKLRKAIALGDADPEEAEAEIRGHELDDPAAGKAQHIARRRAAGQQLARLVGLARAFALRHLEKEQLLVGEIAVERGLRHPRLARDVIDRGALEAVAQKHLARALKNLVELAPLADRRFRLCLRHHAPCPRRAGSPA</sequence>
<proteinExistence type="predicted"/>
<feature type="region of interest" description="Disordered" evidence="1">
    <location>
        <begin position="1"/>
        <end position="31"/>
    </location>
</feature>
<evidence type="ECO:0000313" key="2">
    <source>
        <dbReference type="EMBL" id="MPL88442.1"/>
    </source>
</evidence>
<evidence type="ECO:0000256" key="1">
    <source>
        <dbReference type="SAM" id="MobiDB-lite"/>
    </source>
</evidence>
<organism evidence="2">
    <name type="scientific">bioreactor metagenome</name>
    <dbReference type="NCBI Taxonomy" id="1076179"/>
    <lineage>
        <taxon>unclassified sequences</taxon>
        <taxon>metagenomes</taxon>
        <taxon>ecological metagenomes</taxon>
    </lineage>
</organism>
<comment type="caution">
    <text evidence="2">The sequence shown here is derived from an EMBL/GenBank/DDBJ whole genome shotgun (WGS) entry which is preliminary data.</text>
</comment>
<reference evidence="2" key="1">
    <citation type="submission" date="2019-08" db="EMBL/GenBank/DDBJ databases">
        <authorList>
            <person name="Kucharzyk K."/>
            <person name="Murdoch R.W."/>
            <person name="Higgins S."/>
            <person name="Loffler F."/>
        </authorList>
    </citation>
    <scope>NUCLEOTIDE SEQUENCE</scope>
</reference>